<protein>
    <submittedName>
        <fullName evidence="2">Uncharacterized protein</fullName>
    </submittedName>
</protein>
<evidence type="ECO:0000256" key="1">
    <source>
        <dbReference type="SAM" id="MobiDB-lite"/>
    </source>
</evidence>
<dbReference type="EMBL" id="JAFBMS010000020">
    <property type="protein sequence ID" value="KAG9344418.1"/>
    <property type="molecule type" value="Genomic_DNA"/>
</dbReference>
<name>A0A8T2P4A6_9TELE</name>
<organism evidence="2 3">
    <name type="scientific">Albula glossodonta</name>
    <name type="common">roundjaw bonefish</name>
    <dbReference type="NCBI Taxonomy" id="121402"/>
    <lineage>
        <taxon>Eukaryota</taxon>
        <taxon>Metazoa</taxon>
        <taxon>Chordata</taxon>
        <taxon>Craniata</taxon>
        <taxon>Vertebrata</taxon>
        <taxon>Euteleostomi</taxon>
        <taxon>Actinopterygii</taxon>
        <taxon>Neopterygii</taxon>
        <taxon>Teleostei</taxon>
        <taxon>Albuliformes</taxon>
        <taxon>Albulidae</taxon>
        <taxon>Albula</taxon>
    </lineage>
</organism>
<keyword evidence="3" id="KW-1185">Reference proteome</keyword>
<reference evidence="2" key="1">
    <citation type="thesis" date="2021" institute="BYU ScholarsArchive" country="Provo, UT, USA">
        <title>Applications of and Algorithms for Genome Assembly and Genomic Analyses with an Emphasis on Marine Teleosts.</title>
        <authorList>
            <person name="Pickett B.D."/>
        </authorList>
    </citation>
    <scope>NUCLEOTIDE SEQUENCE</scope>
    <source>
        <strain evidence="2">HI-2016</strain>
    </source>
</reference>
<feature type="region of interest" description="Disordered" evidence="1">
    <location>
        <begin position="33"/>
        <end position="59"/>
    </location>
</feature>
<comment type="caution">
    <text evidence="2">The sequence shown here is derived from an EMBL/GenBank/DDBJ whole genome shotgun (WGS) entry which is preliminary data.</text>
</comment>
<dbReference type="Proteomes" id="UP000824540">
    <property type="component" value="Unassembled WGS sequence"/>
</dbReference>
<evidence type="ECO:0000313" key="2">
    <source>
        <dbReference type="EMBL" id="KAG9344418.1"/>
    </source>
</evidence>
<accession>A0A8T2P4A6</accession>
<evidence type="ECO:0000313" key="3">
    <source>
        <dbReference type="Proteomes" id="UP000824540"/>
    </source>
</evidence>
<gene>
    <name evidence="2" type="ORF">JZ751_011088</name>
</gene>
<proteinExistence type="predicted"/>
<feature type="compositionally biased region" description="Basic and acidic residues" evidence="1">
    <location>
        <begin position="35"/>
        <end position="47"/>
    </location>
</feature>
<dbReference type="AlphaFoldDB" id="A0A8T2P4A6"/>
<sequence>MAQLMGNSVQALDESEQKGMCVCVCPQDSLNGSKGKVEDTESHHSVHDGAQTRPSTRGDTLFNKQKNRCDDSQADPTVLVFSYSAQKTAFSTMPRKMTPAIQNWILSRSFQ</sequence>